<dbReference type="InterPro" id="IPR000524">
    <property type="entry name" value="Tscrpt_reg_HTH_GntR"/>
</dbReference>
<feature type="domain" description="HTH gntR-type" evidence="4">
    <location>
        <begin position="2"/>
        <end position="69"/>
    </location>
</feature>
<evidence type="ECO:0000256" key="1">
    <source>
        <dbReference type="ARBA" id="ARBA00023015"/>
    </source>
</evidence>
<keyword evidence="2" id="KW-0238">DNA-binding</keyword>
<dbReference type="GO" id="GO:0043565">
    <property type="term" value="F:sequence-specific DNA binding"/>
    <property type="evidence" value="ECO:0007669"/>
    <property type="project" value="InterPro"/>
</dbReference>
<dbReference type="Gene3D" id="1.20.120.530">
    <property type="entry name" value="GntR ligand-binding domain-like"/>
    <property type="match status" value="1"/>
</dbReference>
<dbReference type="AlphaFoldDB" id="A0A1T3NRU9"/>
<keyword evidence="6" id="KW-1185">Reference proteome</keyword>
<dbReference type="OrthoDB" id="8680240at2"/>
<evidence type="ECO:0000256" key="3">
    <source>
        <dbReference type="ARBA" id="ARBA00023163"/>
    </source>
</evidence>
<dbReference type="InterPro" id="IPR008920">
    <property type="entry name" value="TF_FadR/GntR_C"/>
</dbReference>
<dbReference type="Gene3D" id="1.10.10.10">
    <property type="entry name" value="Winged helix-like DNA-binding domain superfamily/Winged helix DNA-binding domain"/>
    <property type="match status" value="1"/>
</dbReference>
<dbReference type="InterPro" id="IPR000485">
    <property type="entry name" value="AsnC-type_HTH_dom"/>
</dbReference>
<comment type="caution">
    <text evidence="5">The sequence shown here is derived from an EMBL/GenBank/DDBJ whole genome shotgun (WGS) entry which is preliminary data.</text>
</comment>
<dbReference type="Pfam" id="PF00392">
    <property type="entry name" value="GntR"/>
    <property type="match status" value="1"/>
</dbReference>
<evidence type="ECO:0000313" key="6">
    <source>
        <dbReference type="Proteomes" id="UP000190037"/>
    </source>
</evidence>
<keyword evidence="1" id="KW-0805">Transcription regulation</keyword>
<protein>
    <recommendedName>
        <fullName evidence="4">HTH gntR-type domain-containing protein</fullName>
    </recommendedName>
</protein>
<dbReference type="PRINTS" id="PR00033">
    <property type="entry name" value="HTHASNC"/>
</dbReference>
<sequence length="215" mass="23781">MARTADRAYEALRTAILDGTRRGGTRLAEAEIAEELGASRTPIREALRRLAAEGLVETAPHKGARVASWTPEDLEQIYELRRELEAFTAERAATRMGHTDLCAMAELATRMEEAVRRRRPDLEHVARLNAEFHGRVRGAATGPRLAALFASVVHTPLVMSTYHRYGPADLVRSAAHHRELVDALRARDGPWARAVMSSHVAAAKAALLRDVRPRT</sequence>
<evidence type="ECO:0000259" key="4">
    <source>
        <dbReference type="PROSITE" id="PS50949"/>
    </source>
</evidence>
<organism evidence="5 6">
    <name type="scientific">Embleya scabrispora</name>
    <dbReference type="NCBI Taxonomy" id="159449"/>
    <lineage>
        <taxon>Bacteria</taxon>
        <taxon>Bacillati</taxon>
        <taxon>Actinomycetota</taxon>
        <taxon>Actinomycetes</taxon>
        <taxon>Kitasatosporales</taxon>
        <taxon>Streptomycetaceae</taxon>
        <taxon>Embleya</taxon>
    </lineage>
</organism>
<dbReference type="InterPro" id="IPR036388">
    <property type="entry name" value="WH-like_DNA-bd_sf"/>
</dbReference>
<dbReference type="SUPFAM" id="SSF46785">
    <property type="entry name" value="Winged helix' DNA-binding domain"/>
    <property type="match status" value="1"/>
</dbReference>
<dbReference type="STRING" id="159449.B4N89_00600"/>
<evidence type="ECO:0000256" key="2">
    <source>
        <dbReference type="ARBA" id="ARBA00023125"/>
    </source>
</evidence>
<dbReference type="CDD" id="cd07377">
    <property type="entry name" value="WHTH_GntR"/>
    <property type="match status" value="1"/>
</dbReference>
<dbReference type="GO" id="GO:0003700">
    <property type="term" value="F:DNA-binding transcription factor activity"/>
    <property type="evidence" value="ECO:0007669"/>
    <property type="project" value="InterPro"/>
</dbReference>
<gene>
    <name evidence="5" type="ORF">B4N89_00600</name>
</gene>
<dbReference type="EMBL" id="MWQN01000001">
    <property type="protein sequence ID" value="OPC79643.1"/>
    <property type="molecule type" value="Genomic_DNA"/>
</dbReference>
<dbReference type="RefSeq" id="WP_078973907.1">
    <property type="nucleotide sequence ID" value="NZ_MWQN01000001.1"/>
</dbReference>
<accession>A0A1T3NRU9</accession>
<name>A0A1T3NRU9_9ACTN</name>
<dbReference type="InterPro" id="IPR011711">
    <property type="entry name" value="GntR_C"/>
</dbReference>
<dbReference type="PANTHER" id="PTHR43537:SF24">
    <property type="entry name" value="GLUCONATE OPERON TRANSCRIPTIONAL REPRESSOR"/>
    <property type="match status" value="1"/>
</dbReference>
<dbReference type="PROSITE" id="PS50949">
    <property type="entry name" value="HTH_GNTR"/>
    <property type="match status" value="1"/>
</dbReference>
<dbReference type="PANTHER" id="PTHR43537">
    <property type="entry name" value="TRANSCRIPTIONAL REGULATOR, GNTR FAMILY"/>
    <property type="match status" value="1"/>
</dbReference>
<evidence type="ECO:0000313" key="5">
    <source>
        <dbReference type="EMBL" id="OPC79643.1"/>
    </source>
</evidence>
<dbReference type="SMART" id="SM00345">
    <property type="entry name" value="HTH_GNTR"/>
    <property type="match status" value="1"/>
</dbReference>
<dbReference type="Proteomes" id="UP000190037">
    <property type="component" value="Unassembled WGS sequence"/>
</dbReference>
<dbReference type="SMART" id="SM00895">
    <property type="entry name" value="FCD"/>
    <property type="match status" value="1"/>
</dbReference>
<reference evidence="5 6" key="1">
    <citation type="submission" date="2017-03" db="EMBL/GenBank/DDBJ databases">
        <title>Draft genome sequence of Streptomyces scabrisporus NF3, endophyte isolated from Amphipterygium adstringens.</title>
        <authorList>
            <person name="Vazquez M."/>
            <person name="Ceapa C.D."/>
            <person name="Rodriguez Luna D."/>
            <person name="Sanchez Esquivel S."/>
        </authorList>
    </citation>
    <scope>NUCLEOTIDE SEQUENCE [LARGE SCALE GENOMIC DNA]</scope>
    <source>
        <strain evidence="5 6">NF3</strain>
    </source>
</reference>
<dbReference type="PRINTS" id="PR00035">
    <property type="entry name" value="HTHGNTR"/>
</dbReference>
<proteinExistence type="predicted"/>
<dbReference type="InterPro" id="IPR036390">
    <property type="entry name" value="WH_DNA-bd_sf"/>
</dbReference>
<keyword evidence="3" id="KW-0804">Transcription</keyword>
<dbReference type="Pfam" id="PF07729">
    <property type="entry name" value="FCD"/>
    <property type="match status" value="1"/>
</dbReference>
<dbReference type="SUPFAM" id="SSF48008">
    <property type="entry name" value="GntR ligand-binding domain-like"/>
    <property type="match status" value="1"/>
</dbReference>